<dbReference type="RefSeq" id="WP_111575289.1">
    <property type="nucleotide sequence ID" value="NZ_JBHEEY010000004.1"/>
</dbReference>
<keyword evidence="2" id="KW-1185">Reference proteome</keyword>
<dbReference type="AlphaFoldDB" id="A0A364JVZ9"/>
<dbReference type="EMBL" id="QLMK01000005">
    <property type="protein sequence ID" value="RAK29137.1"/>
    <property type="molecule type" value="Genomic_DNA"/>
</dbReference>
<dbReference type="Proteomes" id="UP000249453">
    <property type="component" value="Unassembled WGS sequence"/>
</dbReference>
<reference evidence="1 2" key="1">
    <citation type="submission" date="2018-06" db="EMBL/GenBank/DDBJ databases">
        <title>Genomic Encyclopedia of Type Strains, Phase IV (KMG-IV): sequencing the most valuable type-strain genomes for metagenomic binning, comparative biology and taxonomic classification.</title>
        <authorList>
            <person name="Goeker M."/>
        </authorList>
    </citation>
    <scope>NUCLEOTIDE SEQUENCE [LARGE SCALE GENOMIC DNA]</scope>
    <source>
        <strain evidence="1 2">DSM 26720</strain>
    </source>
</reference>
<dbReference type="OrthoDB" id="8451647at2"/>
<accession>A0A364JVZ9</accession>
<comment type="caution">
    <text evidence="1">The sequence shown here is derived from an EMBL/GenBank/DDBJ whole genome shotgun (WGS) entry which is preliminary data.</text>
</comment>
<gene>
    <name evidence="1" type="ORF">C7374_105188</name>
</gene>
<proteinExistence type="predicted"/>
<evidence type="ECO:0000313" key="2">
    <source>
        <dbReference type="Proteomes" id="UP000249453"/>
    </source>
</evidence>
<name>A0A364JVZ9_9HYPH</name>
<protein>
    <submittedName>
        <fullName evidence="1">Uncharacterized protein</fullName>
    </submittedName>
</protein>
<evidence type="ECO:0000313" key="1">
    <source>
        <dbReference type="EMBL" id="RAK29137.1"/>
    </source>
</evidence>
<organism evidence="1 2">
    <name type="scientific">Falsochrobactrum ovis</name>
    <dbReference type="NCBI Taxonomy" id="1293442"/>
    <lineage>
        <taxon>Bacteria</taxon>
        <taxon>Pseudomonadati</taxon>
        <taxon>Pseudomonadota</taxon>
        <taxon>Alphaproteobacteria</taxon>
        <taxon>Hyphomicrobiales</taxon>
        <taxon>Brucellaceae</taxon>
        <taxon>Falsochrobactrum</taxon>
    </lineage>
</organism>
<sequence length="61" mass="7264">MPRYFSLRRRPKMDLYEADALDSLSREVFEPEPIDTGILDQDGFPIIRMMDQIGFVRDEDR</sequence>